<dbReference type="OrthoDB" id="3352408at2759"/>
<keyword evidence="2" id="KW-0472">Membrane</keyword>
<protein>
    <submittedName>
        <fullName evidence="2">P-type ATPase, transmembrane domain containing protein</fullName>
    </submittedName>
</protein>
<keyword evidence="3" id="KW-1185">Reference proteome</keyword>
<proteinExistence type="predicted"/>
<evidence type="ECO:0000313" key="3">
    <source>
        <dbReference type="Proteomes" id="UP000237105"/>
    </source>
</evidence>
<evidence type="ECO:0000313" key="2">
    <source>
        <dbReference type="EMBL" id="PON79944.1"/>
    </source>
</evidence>
<organism evidence="2 3">
    <name type="scientific">Parasponia andersonii</name>
    <name type="common">Sponia andersonii</name>
    <dbReference type="NCBI Taxonomy" id="3476"/>
    <lineage>
        <taxon>Eukaryota</taxon>
        <taxon>Viridiplantae</taxon>
        <taxon>Streptophyta</taxon>
        <taxon>Embryophyta</taxon>
        <taxon>Tracheophyta</taxon>
        <taxon>Spermatophyta</taxon>
        <taxon>Magnoliopsida</taxon>
        <taxon>eudicotyledons</taxon>
        <taxon>Gunneridae</taxon>
        <taxon>Pentapetalae</taxon>
        <taxon>rosids</taxon>
        <taxon>fabids</taxon>
        <taxon>Rosales</taxon>
        <taxon>Cannabaceae</taxon>
        <taxon>Parasponia</taxon>
    </lineage>
</organism>
<feature type="non-terminal residue" evidence="2">
    <location>
        <position position="1"/>
    </location>
</feature>
<sequence length="105" mass="12051">HIVLQILFVEILQIFADTESLNWPRWGSCVEIASLTLPIGWISRLIPVPNKQVGSYLMVGKTIRIFVLRKFASLLTWASHVLLVMQRNQELTAHDPIELQEMQTV</sequence>
<comment type="caution">
    <text evidence="2">The sequence shown here is derived from an EMBL/GenBank/DDBJ whole genome shotgun (WGS) entry which is preliminary data.</text>
</comment>
<accession>A0A2P5E320</accession>
<feature type="signal peptide" evidence="1">
    <location>
        <begin position="1"/>
        <end position="20"/>
    </location>
</feature>
<name>A0A2P5E320_PARAD</name>
<dbReference type="Proteomes" id="UP000237105">
    <property type="component" value="Unassembled WGS sequence"/>
</dbReference>
<gene>
    <name evidence="2" type="ORF">PanWU01x14_003940</name>
</gene>
<feature type="chain" id="PRO_5015157422" evidence="1">
    <location>
        <begin position="21"/>
        <end position="105"/>
    </location>
</feature>
<dbReference type="AlphaFoldDB" id="A0A2P5E320"/>
<dbReference type="EMBL" id="JXTB01000002">
    <property type="protein sequence ID" value="PON79944.1"/>
    <property type="molecule type" value="Genomic_DNA"/>
</dbReference>
<evidence type="ECO:0000256" key="1">
    <source>
        <dbReference type="SAM" id="SignalP"/>
    </source>
</evidence>
<keyword evidence="2" id="KW-0812">Transmembrane</keyword>
<reference evidence="3" key="1">
    <citation type="submission" date="2016-06" db="EMBL/GenBank/DDBJ databases">
        <title>Parallel loss of symbiosis genes in relatives of nitrogen-fixing non-legume Parasponia.</title>
        <authorList>
            <person name="Van Velzen R."/>
            <person name="Holmer R."/>
            <person name="Bu F."/>
            <person name="Rutten L."/>
            <person name="Van Zeijl A."/>
            <person name="Liu W."/>
            <person name="Santuari L."/>
            <person name="Cao Q."/>
            <person name="Sharma T."/>
            <person name="Shen D."/>
            <person name="Roswanjaya Y."/>
            <person name="Wardhani T."/>
            <person name="Kalhor M.S."/>
            <person name="Jansen J."/>
            <person name="Van den Hoogen J."/>
            <person name="Gungor B."/>
            <person name="Hartog M."/>
            <person name="Hontelez J."/>
            <person name="Verver J."/>
            <person name="Yang W.-C."/>
            <person name="Schijlen E."/>
            <person name="Repin R."/>
            <person name="Schilthuizen M."/>
            <person name="Schranz E."/>
            <person name="Heidstra R."/>
            <person name="Miyata K."/>
            <person name="Fedorova E."/>
            <person name="Kohlen W."/>
            <person name="Bisseling T."/>
            <person name="Smit S."/>
            <person name="Geurts R."/>
        </authorList>
    </citation>
    <scope>NUCLEOTIDE SEQUENCE [LARGE SCALE GENOMIC DNA]</scope>
    <source>
        <strain evidence="3">cv. WU1-14</strain>
    </source>
</reference>
<keyword evidence="1" id="KW-0732">Signal</keyword>